<comment type="subcellular location">
    <subcellularLocation>
        <location evidence="1">Membrane</location>
        <topology evidence="1">Multi-pass membrane protein</topology>
    </subcellularLocation>
</comment>
<evidence type="ECO:0000313" key="7">
    <source>
        <dbReference type="Proteomes" id="UP000289257"/>
    </source>
</evidence>
<keyword evidence="7" id="KW-1185">Reference proteome</keyword>
<organism evidence="6 7">
    <name type="scientific">Candidatus Microsaccharimonas sossegonensis</name>
    <dbReference type="NCBI Taxonomy" id="2506948"/>
    <lineage>
        <taxon>Bacteria</taxon>
        <taxon>Candidatus Saccharimonadota</taxon>
        <taxon>Candidatus Saccharimonadia</taxon>
        <taxon>Candidatus Saccharimonadales</taxon>
        <taxon>Candidatus Saccharimonadaceae</taxon>
        <taxon>Candidatus Microsaccharimonas</taxon>
    </lineage>
</organism>
<evidence type="ECO:0000256" key="5">
    <source>
        <dbReference type="SAM" id="Phobius"/>
    </source>
</evidence>
<dbReference type="PANTHER" id="PTHR30266">
    <property type="entry name" value="MECHANOSENSITIVE CHANNEL MSCL"/>
    <property type="match status" value="1"/>
</dbReference>
<sequence length="160" mass="16502">MATKKAIAKKTANNKAAAKSAITKAKRTPMFEPKILTIAKEGTSKVVSTGAKEAGGFITFIREQGVVGLAVGVAIGTAAGAAVKQIVDGFINPIIGFIIGGVDLTKLKWVIVGPKADGTGGLTISWGAILSALITLVATSLVIYALVRITKLDRLNKQKS</sequence>
<evidence type="ECO:0000256" key="2">
    <source>
        <dbReference type="ARBA" id="ARBA00022692"/>
    </source>
</evidence>
<dbReference type="GO" id="GO:0016020">
    <property type="term" value="C:membrane"/>
    <property type="evidence" value="ECO:0007669"/>
    <property type="project" value="UniProtKB-SubCell"/>
</dbReference>
<dbReference type="Pfam" id="PF01741">
    <property type="entry name" value="MscL"/>
    <property type="match status" value="1"/>
</dbReference>
<dbReference type="Gene3D" id="1.10.1200.120">
    <property type="entry name" value="Large-conductance mechanosensitive channel, MscL, domain 1"/>
    <property type="match status" value="1"/>
</dbReference>
<keyword evidence="2 5" id="KW-0812">Transmembrane</keyword>
<dbReference type="InterPro" id="IPR037673">
    <property type="entry name" value="MSC/AndL"/>
</dbReference>
<name>A0A4V1J7E6_9BACT</name>
<feature type="transmembrane region" description="Helical" evidence="5">
    <location>
        <begin position="65"/>
        <end position="83"/>
    </location>
</feature>
<dbReference type="AlphaFoldDB" id="A0A4V1J7E6"/>
<accession>A0A4V1J7E6</accession>
<keyword evidence="4 5" id="KW-0472">Membrane</keyword>
<dbReference type="GO" id="GO:0008381">
    <property type="term" value="F:mechanosensitive monoatomic ion channel activity"/>
    <property type="evidence" value="ECO:0007669"/>
    <property type="project" value="TreeGrafter"/>
</dbReference>
<evidence type="ECO:0000256" key="1">
    <source>
        <dbReference type="ARBA" id="ARBA00004141"/>
    </source>
</evidence>
<reference evidence="6" key="1">
    <citation type="submission" date="2019-01" db="EMBL/GenBank/DDBJ databases">
        <title>Genomic signatures and co-occurrence patterns of the ultra-small Saccharimodia (Patescibacteria phylum) suggest a symbiotic lifestyle.</title>
        <authorList>
            <person name="Lemos L."/>
            <person name="Medeiros J."/>
            <person name="Andreote F."/>
            <person name="Fernandes G."/>
            <person name="Varani A."/>
            <person name="Oliveira G."/>
            <person name="Pylro V."/>
        </authorList>
    </citation>
    <scope>NUCLEOTIDE SEQUENCE [LARGE SCALE GENOMIC DNA]</scope>
    <source>
        <strain evidence="6">AMD02</strain>
    </source>
</reference>
<gene>
    <name evidence="6" type="ORF">EOT05_01500</name>
</gene>
<comment type="caution">
    <text evidence="6">The sequence shown here is derived from an EMBL/GenBank/DDBJ whole genome shotgun (WGS) entry which is preliminary data.</text>
</comment>
<evidence type="ECO:0000313" key="6">
    <source>
        <dbReference type="EMBL" id="RWZ78417.1"/>
    </source>
</evidence>
<proteinExistence type="predicted"/>
<protein>
    <submittedName>
        <fullName evidence="6">MscL family protein</fullName>
    </submittedName>
</protein>
<evidence type="ECO:0000256" key="3">
    <source>
        <dbReference type="ARBA" id="ARBA00022989"/>
    </source>
</evidence>
<feature type="transmembrane region" description="Helical" evidence="5">
    <location>
        <begin position="124"/>
        <end position="147"/>
    </location>
</feature>
<evidence type="ECO:0000256" key="4">
    <source>
        <dbReference type="ARBA" id="ARBA00023136"/>
    </source>
</evidence>
<dbReference type="Proteomes" id="UP000289257">
    <property type="component" value="Unassembled WGS sequence"/>
</dbReference>
<dbReference type="InterPro" id="IPR036019">
    <property type="entry name" value="MscL_channel"/>
</dbReference>
<dbReference type="PANTHER" id="PTHR30266:SF2">
    <property type="entry name" value="LARGE-CONDUCTANCE MECHANOSENSITIVE CHANNEL"/>
    <property type="match status" value="1"/>
</dbReference>
<dbReference type="SUPFAM" id="SSF81330">
    <property type="entry name" value="Gated mechanosensitive channel"/>
    <property type="match status" value="1"/>
</dbReference>
<keyword evidence="3 5" id="KW-1133">Transmembrane helix</keyword>
<dbReference type="EMBL" id="SCKX01000001">
    <property type="protein sequence ID" value="RWZ78417.1"/>
    <property type="molecule type" value="Genomic_DNA"/>
</dbReference>